<dbReference type="GO" id="GO:0030428">
    <property type="term" value="C:cell septum"/>
    <property type="evidence" value="ECO:0007669"/>
    <property type="project" value="TreeGrafter"/>
</dbReference>
<evidence type="ECO:0000313" key="4">
    <source>
        <dbReference type="EMBL" id="SFK10338.1"/>
    </source>
</evidence>
<dbReference type="Gene3D" id="3.30.70.1070">
    <property type="entry name" value="Sporulation related repeat"/>
    <property type="match status" value="1"/>
</dbReference>
<dbReference type="SUPFAM" id="SSF110997">
    <property type="entry name" value="Sporulation related repeat"/>
    <property type="match status" value="1"/>
</dbReference>
<keyword evidence="2" id="KW-1133">Transmembrane helix</keyword>
<dbReference type="EMBL" id="FOSF01000025">
    <property type="protein sequence ID" value="SFK10338.1"/>
    <property type="molecule type" value="Genomic_DNA"/>
</dbReference>
<dbReference type="AlphaFoldDB" id="A0A662ZB63"/>
<sequence>MTDNKETNKKEEKTLSKSLRNRIVGFLVLLSVILIFMPFLMKDDVVAKKNADAIAITPEGAVTDNNGQLVSAGEHDYSDLLDPIDDSVAKTQVQPKADSPFDALKSSKTDNTSGVASADIPDDSMFASSELEVATPMSASSNVTLPSVSNQSTKSETLKSTHANVPAATPNVKTPKEKAPAQKSDSNALASGNYAAQVGVFSKKTGAQQVINQLKSAGFNPVTQNVNINGKPLIKVYAGTSKNRAAVQGICQRVQAKTSIKCMVQTL</sequence>
<dbReference type="Proteomes" id="UP000243374">
    <property type="component" value="Unassembled WGS sequence"/>
</dbReference>
<dbReference type="PANTHER" id="PTHR38687">
    <property type="entry name" value="CELL DIVISION PROTEIN DEDD-RELATED"/>
    <property type="match status" value="1"/>
</dbReference>
<keyword evidence="5" id="KW-1185">Reference proteome</keyword>
<evidence type="ECO:0000256" key="2">
    <source>
        <dbReference type="SAM" id="Phobius"/>
    </source>
</evidence>
<dbReference type="PROSITE" id="PS51724">
    <property type="entry name" value="SPOR"/>
    <property type="match status" value="1"/>
</dbReference>
<dbReference type="InterPro" id="IPR052521">
    <property type="entry name" value="Cell_div_SPOR-domain"/>
</dbReference>
<keyword evidence="2" id="KW-0812">Transmembrane</keyword>
<feature type="transmembrane region" description="Helical" evidence="2">
    <location>
        <begin position="21"/>
        <end position="41"/>
    </location>
</feature>
<keyword evidence="4" id="KW-0132">Cell division</keyword>
<dbReference type="InterPro" id="IPR007730">
    <property type="entry name" value="SPOR-like_dom"/>
</dbReference>
<reference evidence="4 5" key="1">
    <citation type="submission" date="2016-10" db="EMBL/GenBank/DDBJ databases">
        <authorList>
            <person name="Varghese N."/>
            <person name="Submissions S."/>
        </authorList>
    </citation>
    <scope>NUCLEOTIDE SEQUENCE [LARGE SCALE GENOMIC DNA]</scope>
    <source>
        <strain evidence="4 5">22B</strain>
    </source>
</reference>
<feature type="region of interest" description="Disordered" evidence="1">
    <location>
        <begin position="136"/>
        <end position="188"/>
    </location>
</feature>
<dbReference type="GO" id="GO:0042834">
    <property type="term" value="F:peptidoglycan binding"/>
    <property type="evidence" value="ECO:0007669"/>
    <property type="project" value="InterPro"/>
</dbReference>
<accession>A0A662ZB63</accession>
<name>A0A662ZB63_9GAMM</name>
<proteinExistence type="predicted"/>
<feature type="region of interest" description="Disordered" evidence="1">
    <location>
        <begin position="91"/>
        <end position="121"/>
    </location>
</feature>
<dbReference type="RefSeq" id="WP_074840720.1">
    <property type="nucleotide sequence ID" value="NZ_CP047056.1"/>
</dbReference>
<dbReference type="InterPro" id="IPR036680">
    <property type="entry name" value="SPOR-like_sf"/>
</dbReference>
<feature type="compositionally biased region" description="Polar residues" evidence="1">
    <location>
        <begin position="137"/>
        <end position="163"/>
    </location>
</feature>
<dbReference type="Pfam" id="PF05036">
    <property type="entry name" value="SPOR"/>
    <property type="match status" value="1"/>
</dbReference>
<dbReference type="GO" id="GO:0032153">
    <property type="term" value="C:cell division site"/>
    <property type="evidence" value="ECO:0007669"/>
    <property type="project" value="TreeGrafter"/>
</dbReference>
<evidence type="ECO:0000256" key="1">
    <source>
        <dbReference type="SAM" id="MobiDB-lite"/>
    </source>
</evidence>
<feature type="domain" description="SPOR" evidence="3">
    <location>
        <begin position="188"/>
        <end position="267"/>
    </location>
</feature>
<dbReference type="GO" id="GO:0032506">
    <property type="term" value="P:cytokinetic process"/>
    <property type="evidence" value="ECO:0007669"/>
    <property type="project" value="TreeGrafter"/>
</dbReference>
<gene>
    <name evidence="4" type="ORF">SAMN04487865_102510</name>
</gene>
<protein>
    <submittedName>
        <fullName evidence="4">Cell division protein DedD (Protein involved in septation)</fullName>
    </submittedName>
</protein>
<organism evidence="4 5">
    <name type="scientific">Succinivibrio dextrinosolvens</name>
    <dbReference type="NCBI Taxonomy" id="83771"/>
    <lineage>
        <taxon>Bacteria</taxon>
        <taxon>Pseudomonadati</taxon>
        <taxon>Pseudomonadota</taxon>
        <taxon>Gammaproteobacteria</taxon>
        <taxon>Aeromonadales</taxon>
        <taxon>Succinivibrionaceae</taxon>
        <taxon>Succinivibrio</taxon>
    </lineage>
</organism>
<dbReference type="OrthoDB" id="7056872at2"/>
<keyword evidence="2" id="KW-0472">Membrane</keyword>
<keyword evidence="4" id="KW-0131">Cell cycle</keyword>
<evidence type="ECO:0000259" key="3">
    <source>
        <dbReference type="PROSITE" id="PS51724"/>
    </source>
</evidence>
<dbReference type="PANTHER" id="PTHR38687:SF1">
    <property type="entry name" value="CELL DIVISION PROTEIN DEDD"/>
    <property type="match status" value="1"/>
</dbReference>
<evidence type="ECO:0000313" key="5">
    <source>
        <dbReference type="Proteomes" id="UP000243374"/>
    </source>
</evidence>